<dbReference type="AlphaFoldDB" id="A0A538TRV5"/>
<dbReference type="CDD" id="cd06089">
    <property type="entry name" value="KOW_RPL26"/>
    <property type="match status" value="1"/>
</dbReference>
<accession>A0A538TRV5</accession>
<dbReference type="GO" id="GO:0019843">
    <property type="term" value="F:rRNA binding"/>
    <property type="evidence" value="ECO:0007669"/>
    <property type="project" value="UniProtKB-UniRule"/>
</dbReference>
<dbReference type="PANTHER" id="PTHR12903">
    <property type="entry name" value="MITOCHONDRIAL RIBOSOMAL PROTEIN L24"/>
    <property type="match status" value="1"/>
</dbReference>
<keyword evidence="5" id="KW-0694">RNA-binding</keyword>
<dbReference type="SMART" id="SM00739">
    <property type="entry name" value="KOW"/>
    <property type="match status" value="1"/>
</dbReference>
<sequence>MPHQFRRNDQVIVISGDDRGKSGRILKVLRGEERLIVEKVNFVKRHTKPRSQTRQGGILEKEAPVHVSNVMHLCPKCQVGRRVTVKDASDGKRERYCAHCGETIPRVN</sequence>
<evidence type="ECO:0000256" key="5">
    <source>
        <dbReference type="HAMAP-Rule" id="MF_01326"/>
    </source>
</evidence>
<evidence type="ECO:0000259" key="7">
    <source>
        <dbReference type="SMART" id="SM00739"/>
    </source>
</evidence>
<evidence type="ECO:0000256" key="2">
    <source>
        <dbReference type="ARBA" id="ARBA00022980"/>
    </source>
</evidence>
<evidence type="ECO:0000256" key="4">
    <source>
        <dbReference type="ARBA" id="ARBA00035206"/>
    </source>
</evidence>
<dbReference type="EMBL" id="VBOZ01000009">
    <property type="protein sequence ID" value="TMQ66357.1"/>
    <property type="molecule type" value="Genomic_DNA"/>
</dbReference>
<dbReference type="InterPro" id="IPR005825">
    <property type="entry name" value="Ribosomal_uL24_CS"/>
</dbReference>
<evidence type="ECO:0000256" key="3">
    <source>
        <dbReference type="ARBA" id="ARBA00023274"/>
    </source>
</evidence>
<name>A0A538TRV5_UNCEI</name>
<dbReference type="GO" id="GO:0006412">
    <property type="term" value="P:translation"/>
    <property type="evidence" value="ECO:0007669"/>
    <property type="project" value="UniProtKB-UniRule"/>
</dbReference>
<keyword evidence="2 5" id="KW-0689">Ribosomal protein</keyword>
<reference evidence="8 9" key="1">
    <citation type="journal article" date="2019" name="Nat. Microbiol.">
        <title>Mediterranean grassland soil C-N compound turnover is dependent on rainfall and depth, and is mediated by genomically divergent microorganisms.</title>
        <authorList>
            <person name="Diamond S."/>
            <person name="Andeer P.F."/>
            <person name="Li Z."/>
            <person name="Crits-Christoph A."/>
            <person name="Burstein D."/>
            <person name="Anantharaman K."/>
            <person name="Lane K.R."/>
            <person name="Thomas B.C."/>
            <person name="Pan C."/>
            <person name="Northen T.R."/>
            <person name="Banfield J.F."/>
        </authorList>
    </citation>
    <scope>NUCLEOTIDE SEQUENCE [LARGE SCALE GENOMIC DNA]</scope>
    <source>
        <strain evidence="8">WS_9</strain>
    </source>
</reference>
<dbReference type="GO" id="GO:0005840">
    <property type="term" value="C:ribosome"/>
    <property type="evidence" value="ECO:0007669"/>
    <property type="project" value="UniProtKB-KW"/>
</dbReference>
<dbReference type="NCBIfam" id="TIGR01079">
    <property type="entry name" value="rplX_bact"/>
    <property type="match status" value="1"/>
</dbReference>
<dbReference type="InterPro" id="IPR003256">
    <property type="entry name" value="Ribosomal_uL24"/>
</dbReference>
<comment type="similarity">
    <text evidence="1 5 6">Belongs to the universal ribosomal protein uL24 family.</text>
</comment>
<dbReference type="Pfam" id="PF17136">
    <property type="entry name" value="ribosomal_L24"/>
    <property type="match status" value="1"/>
</dbReference>
<gene>
    <name evidence="5" type="primary">rplX</name>
    <name evidence="8" type="ORF">E6K79_03120</name>
</gene>
<dbReference type="Proteomes" id="UP000317691">
    <property type="component" value="Unassembled WGS sequence"/>
</dbReference>
<proteinExistence type="inferred from homology"/>
<dbReference type="HAMAP" id="MF_01326_B">
    <property type="entry name" value="Ribosomal_uL24_B"/>
    <property type="match status" value="1"/>
</dbReference>
<evidence type="ECO:0000256" key="6">
    <source>
        <dbReference type="RuleBase" id="RU003477"/>
    </source>
</evidence>
<dbReference type="InterPro" id="IPR014722">
    <property type="entry name" value="Rib_uL2_dom2"/>
</dbReference>
<comment type="subunit">
    <text evidence="5">Part of the 50S ribosomal subunit.</text>
</comment>
<evidence type="ECO:0000313" key="9">
    <source>
        <dbReference type="Proteomes" id="UP000317691"/>
    </source>
</evidence>
<dbReference type="Gene3D" id="2.30.30.30">
    <property type="match status" value="1"/>
</dbReference>
<keyword evidence="5" id="KW-0699">rRNA-binding</keyword>
<dbReference type="InterPro" id="IPR041988">
    <property type="entry name" value="Ribosomal_uL24_KOW"/>
</dbReference>
<organism evidence="8 9">
    <name type="scientific">Eiseniibacteriota bacterium</name>
    <dbReference type="NCBI Taxonomy" id="2212470"/>
    <lineage>
        <taxon>Bacteria</taxon>
        <taxon>Candidatus Eiseniibacteriota</taxon>
    </lineage>
</organism>
<feature type="domain" description="KOW" evidence="7">
    <location>
        <begin position="4"/>
        <end position="31"/>
    </location>
</feature>
<dbReference type="PROSITE" id="PS01108">
    <property type="entry name" value="RIBOSOMAL_L24"/>
    <property type="match status" value="1"/>
</dbReference>
<dbReference type="InterPro" id="IPR008991">
    <property type="entry name" value="Translation_prot_SH3-like_sf"/>
</dbReference>
<dbReference type="InterPro" id="IPR057264">
    <property type="entry name" value="Ribosomal_uL24_C"/>
</dbReference>
<comment type="function">
    <text evidence="5">One of two assembly initiator proteins, it binds directly to the 5'-end of the 23S rRNA, where it nucleates assembly of the 50S subunit.</text>
</comment>
<dbReference type="GO" id="GO:0003735">
    <property type="term" value="F:structural constituent of ribosome"/>
    <property type="evidence" value="ECO:0007669"/>
    <property type="project" value="InterPro"/>
</dbReference>
<evidence type="ECO:0000256" key="1">
    <source>
        <dbReference type="ARBA" id="ARBA00010618"/>
    </source>
</evidence>
<protein>
    <recommendedName>
        <fullName evidence="4 5">Large ribosomal subunit protein uL24</fullName>
    </recommendedName>
</protein>
<comment type="caution">
    <text evidence="8">The sequence shown here is derived from an EMBL/GenBank/DDBJ whole genome shotgun (WGS) entry which is preliminary data.</text>
</comment>
<dbReference type="GO" id="GO:1990904">
    <property type="term" value="C:ribonucleoprotein complex"/>
    <property type="evidence" value="ECO:0007669"/>
    <property type="project" value="UniProtKB-KW"/>
</dbReference>
<keyword evidence="3 5" id="KW-0687">Ribonucleoprotein</keyword>
<dbReference type="SUPFAM" id="SSF50104">
    <property type="entry name" value="Translation proteins SH3-like domain"/>
    <property type="match status" value="1"/>
</dbReference>
<comment type="function">
    <text evidence="5">One of the proteins that surrounds the polypeptide exit tunnel on the outside of the subunit.</text>
</comment>
<dbReference type="InterPro" id="IPR005824">
    <property type="entry name" value="KOW"/>
</dbReference>
<dbReference type="Pfam" id="PF00467">
    <property type="entry name" value="KOW"/>
    <property type="match status" value="1"/>
</dbReference>
<evidence type="ECO:0000313" key="8">
    <source>
        <dbReference type="EMBL" id="TMQ66357.1"/>
    </source>
</evidence>